<feature type="domain" description="NolW-like" evidence="12">
    <location>
        <begin position="203"/>
        <end position="268"/>
    </location>
</feature>
<dbReference type="InterPro" id="IPR001775">
    <property type="entry name" value="GspD/PilQ"/>
</dbReference>
<evidence type="ECO:0000256" key="5">
    <source>
        <dbReference type="ARBA" id="ARBA00022692"/>
    </source>
</evidence>
<dbReference type="GO" id="GO:0009279">
    <property type="term" value="C:cell outer membrane"/>
    <property type="evidence" value="ECO:0007669"/>
    <property type="project" value="UniProtKB-SubCell"/>
</dbReference>
<feature type="domain" description="NolW-like" evidence="12">
    <location>
        <begin position="139"/>
        <end position="198"/>
    </location>
</feature>
<dbReference type="InterPro" id="IPR049371">
    <property type="entry name" value="GspD-like_N0"/>
</dbReference>
<dbReference type="InterPro" id="IPR038591">
    <property type="entry name" value="NolW-like_sf"/>
</dbReference>
<name>A0A3B0X215_9ZZZZ</name>
<dbReference type="PRINTS" id="PR00811">
    <property type="entry name" value="BCTERIALGSPD"/>
</dbReference>
<evidence type="ECO:0000256" key="9">
    <source>
        <dbReference type="ARBA" id="ARBA00023237"/>
    </source>
</evidence>
<feature type="domain" description="NolW-like" evidence="12">
    <location>
        <begin position="276"/>
        <end position="360"/>
    </location>
</feature>
<sequence length="685" mass="73932">MTIVQPLFYSSKPQTTSVVQRFILSVFLMLFISVSAIADEITLNLKDADIRALISTVSKFTGKNFIIDPRVKAKVTVISANTLTPEAVYEVFLSVLQVHGYAAVLTGSVIKIVPEVNAKQGPLPLSDKNTKYASDELITKIIRLDHVPASQLVPILRPLVPQQGHLAAYNPTNTLIITDHAGNIQRLMKIIRGVDRPDSDELEIIPLKHASASELVRIINSLKTTATKGAGSTGPKLAADDRTNSILVTGDRSSRLKIRATIGYLDTPLEDGGGNTHVIYLKYAKAENLSKILTGLKKPRRNGATKAKGAVAKTSFGNAISQSAIIQADEETNALIITADPNTVKNLKAVIRQLDIRRAQVMIEAIIAEITESKQKELGVGIAVDGSSDNNNTIPSAISNFAGIDDVLLSVLGGNTLSSVPSGLSFGVGESTSSGVRYGLLLRALQSDTNTNILSTPNIVTLDNEEAELIVGQNLPFVTGSFTGAGNNNPNNPFQTIERQDVGLTLKVTPQINEGDTIKLEIEQETSSVIPGTVDLGIATRKRSFKTSVLVDDGGILILGGLVQEEVTDTQSKIPLLGDIPLIGFLFRSQSTTKNKQNLMVFLRPTILRDHRDAAFVTNEKYSLLRGVESAAYDKEDESFGLIDGAAPRLPPIEGIDRSKQTTDKSQVNLKPDESDDWEDDDEFI</sequence>
<evidence type="ECO:0000313" key="14">
    <source>
        <dbReference type="EMBL" id="VAW55549.1"/>
    </source>
</evidence>
<dbReference type="Pfam" id="PF21305">
    <property type="entry name" value="type_II_gspD_N0"/>
    <property type="match status" value="1"/>
</dbReference>
<comment type="subcellular location">
    <subcellularLocation>
        <location evidence="1">Cell outer membrane</location>
    </subcellularLocation>
</comment>
<dbReference type="PANTHER" id="PTHR30332:SF24">
    <property type="entry name" value="SECRETIN GSPD-RELATED"/>
    <property type="match status" value="1"/>
</dbReference>
<dbReference type="AlphaFoldDB" id="A0A3B0X215"/>
<dbReference type="InterPro" id="IPR013356">
    <property type="entry name" value="T2SS_GspD"/>
</dbReference>
<evidence type="ECO:0000256" key="7">
    <source>
        <dbReference type="ARBA" id="ARBA00022927"/>
    </source>
</evidence>
<feature type="domain" description="GspD-like N0" evidence="13">
    <location>
        <begin position="43"/>
        <end position="112"/>
    </location>
</feature>
<dbReference type="GO" id="GO:0015628">
    <property type="term" value="P:protein secretion by the type II secretion system"/>
    <property type="evidence" value="ECO:0007669"/>
    <property type="project" value="InterPro"/>
</dbReference>
<dbReference type="Gene3D" id="3.30.1370.120">
    <property type="match status" value="3"/>
</dbReference>
<dbReference type="InterPro" id="IPR004846">
    <property type="entry name" value="T2SS/T3SS_dom"/>
</dbReference>
<evidence type="ECO:0000259" key="11">
    <source>
        <dbReference type="Pfam" id="PF00263"/>
    </source>
</evidence>
<gene>
    <name evidence="14" type="ORF">MNBD_GAMMA05-2120</name>
</gene>
<keyword evidence="7" id="KW-0653">Protein transport</keyword>
<evidence type="ECO:0000259" key="13">
    <source>
        <dbReference type="Pfam" id="PF21305"/>
    </source>
</evidence>
<comment type="similarity">
    <text evidence="2">Belongs to the bacterial secretin family. GSP D subfamily.</text>
</comment>
<evidence type="ECO:0000256" key="8">
    <source>
        <dbReference type="ARBA" id="ARBA00023136"/>
    </source>
</evidence>
<organism evidence="14">
    <name type="scientific">hydrothermal vent metagenome</name>
    <dbReference type="NCBI Taxonomy" id="652676"/>
    <lineage>
        <taxon>unclassified sequences</taxon>
        <taxon>metagenomes</taxon>
        <taxon>ecological metagenomes</taxon>
    </lineage>
</organism>
<dbReference type="NCBIfam" id="TIGR02517">
    <property type="entry name" value="type_II_gspD"/>
    <property type="match status" value="1"/>
</dbReference>
<evidence type="ECO:0000256" key="6">
    <source>
        <dbReference type="ARBA" id="ARBA00022729"/>
    </source>
</evidence>
<keyword evidence="9" id="KW-0998">Cell outer membrane</keyword>
<evidence type="ECO:0000256" key="3">
    <source>
        <dbReference type="ARBA" id="ARBA00022448"/>
    </source>
</evidence>
<dbReference type="GO" id="GO:0015627">
    <property type="term" value="C:type II protein secretion system complex"/>
    <property type="evidence" value="ECO:0007669"/>
    <property type="project" value="InterPro"/>
</dbReference>
<feature type="domain" description="Type II/III secretion system secretin-like" evidence="11">
    <location>
        <begin position="444"/>
        <end position="609"/>
    </location>
</feature>
<keyword evidence="5" id="KW-0812">Transmembrane</keyword>
<dbReference type="PANTHER" id="PTHR30332">
    <property type="entry name" value="PROBABLE GENERAL SECRETION PATHWAY PROTEIN D"/>
    <property type="match status" value="1"/>
</dbReference>
<keyword evidence="3" id="KW-0813">Transport</keyword>
<protein>
    <submittedName>
        <fullName evidence="14">General secretion pathway protein D</fullName>
    </submittedName>
</protein>
<keyword evidence="6" id="KW-0732">Signal</keyword>
<dbReference type="InterPro" id="IPR005644">
    <property type="entry name" value="NolW-like"/>
</dbReference>
<evidence type="ECO:0000256" key="10">
    <source>
        <dbReference type="SAM" id="MobiDB-lite"/>
    </source>
</evidence>
<evidence type="ECO:0000256" key="4">
    <source>
        <dbReference type="ARBA" id="ARBA00022452"/>
    </source>
</evidence>
<dbReference type="Pfam" id="PF03958">
    <property type="entry name" value="Secretin_N"/>
    <property type="match status" value="3"/>
</dbReference>
<dbReference type="InterPro" id="IPR050810">
    <property type="entry name" value="Bact_Secretion_Sys_Channel"/>
</dbReference>
<evidence type="ECO:0000256" key="1">
    <source>
        <dbReference type="ARBA" id="ARBA00004442"/>
    </source>
</evidence>
<accession>A0A3B0X215</accession>
<keyword evidence="4" id="KW-1134">Transmembrane beta strand</keyword>
<evidence type="ECO:0000259" key="12">
    <source>
        <dbReference type="Pfam" id="PF03958"/>
    </source>
</evidence>
<proteinExistence type="inferred from homology"/>
<feature type="compositionally biased region" description="Acidic residues" evidence="10">
    <location>
        <begin position="674"/>
        <end position="685"/>
    </location>
</feature>
<evidence type="ECO:0000256" key="2">
    <source>
        <dbReference type="ARBA" id="ARBA00006980"/>
    </source>
</evidence>
<feature type="region of interest" description="Disordered" evidence="10">
    <location>
        <begin position="643"/>
        <end position="685"/>
    </location>
</feature>
<dbReference type="EMBL" id="UOFE01000049">
    <property type="protein sequence ID" value="VAW55549.1"/>
    <property type="molecule type" value="Genomic_DNA"/>
</dbReference>
<reference evidence="14" key="1">
    <citation type="submission" date="2018-06" db="EMBL/GenBank/DDBJ databases">
        <authorList>
            <person name="Zhirakovskaya E."/>
        </authorList>
    </citation>
    <scope>NUCLEOTIDE SEQUENCE</scope>
</reference>
<keyword evidence="8" id="KW-0472">Membrane</keyword>
<dbReference type="Pfam" id="PF00263">
    <property type="entry name" value="Secretin"/>
    <property type="match status" value="1"/>
</dbReference>